<accession>A0A840IJP9</accession>
<protein>
    <submittedName>
        <fullName evidence="1">Uncharacterized protein</fullName>
    </submittedName>
</protein>
<reference evidence="1 2" key="1">
    <citation type="submission" date="2020-08" db="EMBL/GenBank/DDBJ databases">
        <title>Genomic Encyclopedia of Archaeal and Bacterial Type Strains, Phase II (KMG-II): from individual species to whole genera.</title>
        <authorList>
            <person name="Goeker M."/>
        </authorList>
    </citation>
    <scope>NUCLEOTIDE SEQUENCE [LARGE SCALE GENOMIC DNA]</scope>
    <source>
        <strain evidence="1 2">DSM 23288</strain>
    </source>
</reference>
<evidence type="ECO:0000313" key="2">
    <source>
        <dbReference type="Proteomes" id="UP000585272"/>
    </source>
</evidence>
<name>A0A840IJP9_9ACTN</name>
<evidence type="ECO:0000313" key="1">
    <source>
        <dbReference type="EMBL" id="MBB4664996.1"/>
    </source>
</evidence>
<comment type="caution">
    <text evidence="1">The sequence shown here is derived from an EMBL/GenBank/DDBJ whole genome shotgun (WGS) entry which is preliminary data.</text>
</comment>
<dbReference type="RefSeq" id="WP_183345530.1">
    <property type="nucleotide sequence ID" value="NZ_JACHNU010000010.1"/>
</dbReference>
<organism evidence="1 2">
    <name type="scientific">Conexibacter arvalis</name>
    <dbReference type="NCBI Taxonomy" id="912552"/>
    <lineage>
        <taxon>Bacteria</taxon>
        <taxon>Bacillati</taxon>
        <taxon>Actinomycetota</taxon>
        <taxon>Thermoleophilia</taxon>
        <taxon>Solirubrobacterales</taxon>
        <taxon>Conexibacteraceae</taxon>
        <taxon>Conexibacter</taxon>
    </lineage>
</organism>
<dbReference type="AlphaFoldDB" id="A0A840IJP9"/>
<keyword evidence="2" id="KW-1185">Reference proteome</keyword>
<dbReference type="Proteomes" id="UP000585272">
    <property type="component" value="Unassembled WGS sequence"/>
</dbReference>
<dbReference type="EMBL" id="JACHNU010000010">
    <property type="protein sequence ID" value="MBB4664996.1"/>
    <property type="molecule type" value="Genomic_DNA"/>
</dbReference>
<gene>
    <name evidence="1" type="ORF">BDZ31_004615</name>
</gene>
<sequence length="63" mass="6418">MGLEEQTIEGLGETCEVCGARLTERELKTALESGGPMLCTIHAAEVVELSEEDAPAGGGAAGE</sequence>
<proteinExistence type="predicted"/>